<proteinExistence type="predicted"/>
<organism evidence="2 3">
    <name type="scientific">Tilletia controversa</name>
    <name type="common">dwarf bunt fungus</name>
    <dbReference type="NCBI Taxonomy" id="13291"/>
    <lineage>
        <taxon>Eukaryota</taxon>
        <taxon>Fungi</taxon>
        <taxon>Dikarya</taxon>
        <taxon>Basidiomycota</taxon>
        <taxon>Ustilaginomycotina</taxon>
        <taxon>Exobasidiomycetes</taxon>
        <taxon>Tilletiales</taxon>
        <taxon>Tilletiaceae</taxon>
        <taxon>Tilletia</taxon>
    </lineage>
</organism>
<evidence type="ECO:0000313" key="3">
    <source>
        <dbReference type="Proteomes" id="UP000077684"/>
    </source>
</evidence>
<accession>A0A8X7MMF8</accession>
<keyword evidence="3" id="KW-1185">Reference proteome</keyword>
<dbReference type="EMBL" id="LWDE02001182">
    <property type="protein sequence ID" value="KAE8242184.1"/>
    <property type="molecule type" value="Genomic_DNA"/>
</dbReference>
<dbReference type="AlphaFoldDB" id="A0A8X7MMF8"/>
<protein>
    <submittedName>
        <fullName evidence="2">Uncharacterized protein</fullName>
    </submittedName>
</protein>
<reference evidence="2" key="1">
    <citation type="submission" date="2016-04" db="EMBL/GenBank/DDBJ databases">
        <authorList>
            <person name="Nguyen H.D."/>
            <person name="Samba Siva P."/>
            <person name="Cullis J."/>
            <person name="Levesque C.A."/>
            <person name="Hambleton S."/>
        </authorList>
    </citation>
    <scope>NUCLEOTIDE SEQUENCE</scope>
    <source>
        <strain evidence="2">DAOMC 236426</strain>
    </source>
</reference>
<evidence type="ECO:0000256" key="1">
    <source>
        <dbReference type="SAM" id="MobiDB-lite"/>
    </source>
</evidence>
<feature type="region of interest" description="Disordered" evidence="1">
    <location>
        <begin position="142"/>
        <end position="184"/>
    </location>
</feature>
<name>A0A8X7MMF8_9BASI</name>
<comment type="caution">
    <text evidence="2">The sequence shown here is derived from an EMBL/GenBank/DDBJ whole genome shotgun (WGS) entry which is preliminary data.</text>
</comment>
<feature type="region of interest" description="Disordered" evidence="1">
    <location>
        <begin position="1"/>
        <end position="20"/>
    </location>
</feature>
<gene>
    <name evidence="2" type="ORF">A4X06_0g7151</name>
</gene>
<evidence type="ECO:0000313" key="2">
    <source>
        <dbReference type="EMBL" id="KAE8242184.1"/>
    </source>
</evidence>
<reference evidence="2" key="2">
    <citation type="journal article" date="2019" name="IMA Fungus">
        <title>Genome sequencing and comparison of five Tilletia species to identify candidate genes for the detection of regulated species infecting wheat.</title>
        <authorList>
            <person name="Nguyen H.D.T."/>
            <person name="Sultana T."/>
            <person name="Kesanakurti P."/>
            <person name="Hambleton S."/>
        </authorList>
    </citation>
    <scope>NUCLEOTIDE SEQUENCE</scope>
    <source>
        <strain evidence="2">DAOMC 236426</strain>
    </source>
</reference>
<sequence length="408" mass="44831">MSAQDQTTPGSAGADSVSQRQPTLADIFNAITDIRDRVATVEKDLAAQRQDLATHRAALANLVAGSTPQYLDNALRTPPNQTAGGMASQGATRVPDHEPTVGFNLAAPPVLQPGHAGGPFGLTPVVPDQERRYASGRISMGVSGFPLPPQASPAPHRGQALPQTQKKTVPTPYRSAPRDSDPTLKGVKEDLFTIHQDYFRSVNASWSDEQVDREATRKTAEDYLAMRRRAIEDTLAGTAGPAKTAAADNGRPYRRVNWDMVKIITKLGMENWSDWRSSMYSLLGTVPGAIGILEGTIWGPRYLDPSDYSSHPDYDEALDLELGQVIQSCTEPSAKSLLLKTTSEQELRGSFFYRDLRVWLVPNQGYAALKLIAKMGRHRQRDDESVKQFGERLRRFYLELQSAGETLD</sequence>
<dbReference type="Proteomes" id="UP000077684">
    <property type="component" value="Unassembled WGS sequence"/>
</dbReference>